<dbReference type="EMBL" id="LUCM01010128">
    <property type="protein sequence ID" value="KAA0185893.1"/>
    <property type="molecule type" value="Genomic_DNA"/>
</dbReference>
<dbReference type="AlphaFoldDB" id="A0A8E0VG00"/>
<gene>
    <name evidence="1" type="ORF">FBUS_11104</name>
</gene>
<name>A0A8E0VG00_9TREM</name>
<reference evidence="1" key="1">
    <citation type="submission" date="2019-05" db="EMBL/GenBank/DDBJ databases">
        <title>Annotation for the trematode Fasciolopsis buski.</title>
        <authorList>
            <person name="Choi Y.-J."/>
        </authorList>
    </citation>
    <scope>NUCLEOTIDE SEQUENCE</scope>
    <source>
        <strain evidence="1">HT</strain>
        <tissue evidence="1">Whole worm</tissue>
    </source>
</reference>
<accession>A0A8E0VG00</accession>
<proteinExistence type="predicted"/>
<protein>
    <submittedName>
        <fullName evidence="1">Uncharacterized protein</fullName>
    </submittedName>
</protein>
<dbReference type="OrthoDB" id="5835136at2759"/>
<evidence type="ECO:0000313" key="1">
    <source>
        <dbReference type="EMBL" id="KAA0185893.1"/>
    </source>
</evidence>
<organism evidence="1 2">
    <name type="scientific">Fasciolopsis buskii</name>
    <dbReference type="NCBI Taxonomy" id="27845"/>
    <lineage>
        <taxon>Eukaryota</taxon>
        <taxon>Metazoa</taxon>
        <taxon>Spiralia</taxon>
        <taxon>Lophotrochozoa</taxon>
        <taxon>Platyhelminthes</taxon>
        <taxon>Trematoda</taxon>
        <taxon>Digenea</taxon>
        <taxon>Plagiorchiida</taxon>
        <taxon>Echinostomata</taxon>
        <taxon>Echinostomatoidea</taxon>
        <taxon>Fasciolidae</taxon>
        <taxon>Fasciolopsis</taxon>
    </lineage>
</organism>
<keyword evidence="2" id="KW-1185">Reference proteome</keyword>
<dbReference type="Proteomes" id="UP000728185">
    <property type="component" value="Unassembled WGS sequence"/>
</dbReference>
<sequence length="92" mass="9993">MELFISPGRGGIVSFDPDSVLVLAYLYLGKCPINVNDTMHDDALLSKLPLLRHGTVETSGAVPVINYLRSQVRDSNVHGGVCFACLCFTHLC</sequence>
<comment type="caution">
    <text evidence="1">The sequence shown here is derived from an EMBL/GenBank/DDBJ whole genome shotgun (WGS) entry which is preliminary data.</text>
</comment>
<evidence type="ECO:0000313" key="2">
    <source>
        <dbReference type="Proteomes" id="UP000728185"/>
    </source>
</evidence>